<dbReference type="Pfam" id="PF01386">
    <property type="entry name" value="Ribosomal_L25p"/>
    <property type="match status" value="1"/>
</dbReference>
<dbReference type="AlphaFoldDB" id="A0A812IP91"/>
<protein>
    <submittedName>
        <fullName evidence="8">RplY protein</fullName>
    </submittedName>
</protein>
<dbReference type="PANTHER" id="PTHR33284:SF1">
    <property type="entry name" value="RIBOSOMAL PROTEIN L25_GLN-TRNA SYNTHETASE, ANTI-CODON-BINDING DOMAIN-CONTAINING PROTEIN"/>
    <property type="match status" value="1"/>
</dbReference>
<keyword evidence="2" id="KW-0694">RNA-binding</keyword>
<dbReference type="GO" id="GO:0022625">
    <property type="term" value="C:cytosolic large ribosomal subunit"/>
    <property type="evidence" value="ECO:0007669"/>
    <property type="project" value="TreeGrafter"/>
</dbReference>
<accession>A0A812IP91</accession>
<dbReference type="InterPro" id="IPR011035">
    <property type="entry name" value="Ribosomal_bL25/Gln-tRNA_synth"/>
</dbReference>
<dbReference type="NCBIfam" id="NF004128">
    <property type="entry name" value="PRK05618.1-2"/>
    <property type="match status" value="1"/>
</dbReference>
<proteinExistence type="inferred from homology"/>
<dbReference type="InterPro" id="IPR020056">
    <property type="entry name" value="Rbsml_bL25/Gln-tRNA_synth_N"/>
</dbReference>
<dbReference type="Proteomes" id="UP000649617">
    <property type="component" value="Unassembled WGS sequence"/>
</dbReference>
<feature type="domain" description="Large ribosomal subunit protein bL25 beta" evidence="7">
    <location>
        <begin position="104"/>
        <end position="176"/>
    </location>
</feature>
<dbReference type="GO" id="GO:0008097">
    <property type="term" value="F:5S rRNA binding"/>
    <property type="evidence" value="ECO:0007669"/>
    <property type="project" value="InterPro"/>
</dbReference>
<dbReference type="Gene3D" id="2.40.240.10">
    <property type="entry name" value="Ribosomal Protein L25, Chain P"/>
    <property type="match status" value="1"/>
</dbReference>
<evidence type="ECO:0000259" key="7">
    <source>
        <dbReference type="Pfam" id="PF14693"/>
    </source>
</evidence>
<keyword evidence="4" id="KW-0687">Ribonucleoprotein</keyword>
<dbReference type="SUPFAM" id="SSF50715">
    <property type="entry name" value="Ribosomal protein L25-like"/>
    <property type="match status" value="1"/>
</dbReference>
<dbReference type="GO" id="GO:0003735">
    <property type="term" value="F:structural constituent of ribosome"/>
    <property type="evidence" value="ECO:0007669"/>
    <property type="project" value="InterPro"/>
</dbReference>
<dbReference type="EMBL" id="CAJNIZ010000001">
    <property type="protein sequence ID" value="CAE7149673.1"/>
    <property type="molecule type" value="Genomic_DNA"/>
</dbReference>
<reference evidence="8" key="1">
    <citation type="submission" date="2021-02" db="EMBL/GenBank/DDBJ databases">
        <authorList>
            <person name="Dougan E. K."/>
            <person name="Rhodes N."/>
            <person name="Thang M."/>
            <person name="Chan C."/>
        </authorList>
    </citation>
    <scope>NUCLEOTIDE SEQUENCE</scope>
</reference>
<organism evidence="8 9">
    <name type="scientific">Symbiodinium pilosum</name>
    <name type="common">Dinoflagellate</name>
    <dbReference type="NCBI Taxonomy" id="2952"/>
    <lineage>
        <taxon>Eukaryota</taxon>
        <taxon>Sar</taxon>
        <taxon>Alveolata</taxon>
        <taxon>Dinophyceae</taxon>
        <taxon>Suessiales</taxon>
        <taxon>Symbiodiniaceae</taxon>
        <taxon>Symbiodinium</taxon>
    </lineage>
</organism>
<dbReference type="InterPro" id="IPR020930">
    <property type="entry name" value="Ribosomal_uL5_bac-type"/>
</dbReference>
<dbReference type="InterPro" id="IPR020057">
    <property type="entry name" value="Ribosomal_bL25_b-dom"/>
</dbReference>
<keyword evidence="9" id="KW-1185">Reference proteome</keyword>
<evidence type="ECO:0000256" key="4">
    <source>
        <dbReference type="ARBA" id="ARBA00023274"/>
    </source>
</evidence>
<sequence>MSDVLELTAELRTDVGKGASRRLRRAGKRVPAIIYGGEESPQNLTLAVNQLVKVMEQETFYSQILNVVVDGQPTKAVVRDLQRDPASNKVHHVDFQRIDMSKVMHATVPIHFINEDNCVGVKMNGGSILHNMTDVEISCLPTDLPEYIEVDMKDVDVGYSIHLSGLALPAGVSLLAFSHGDDDQDHDIQVVSVEVLRGSEAAEDEDAVEPAGEVPTVADDDKDNADDES</sequence>
<keyword evidence="1" id="KW-0699">rRNA-binding</keyword>
<dbReference type="InterPro" id="IPR029751">
    <property type="entry name" value="Ribosomal_L25_dom"/>
</dbReference>
<dbReference type="Gene3D" id="2.170.120.20">
    <property type="entry name" value="Ribosomal protein L25, beta domain"/>
    <property type="match status" value="1"/>
</dbReference>
<keyword evidence="3" id="KW-0689">Ribosomal protein</keyword>
<gene>
    <name evidence="8" type="primary">rplY</name>
    <name evidence="8" type="ORF">SPIL2461_LOCUS160</name>
</gene>
<comment type="caution">
    <text evidence="8">The sequence shown here is derived from an EMBL/GenBank/DDBJ whole genome shotgun (WGS) entry which is preliminary data.</text>
</comment>
<dbReference type="InterPro" id="IPR037121">
    <property type="entry name" value="Ribosomal_bL25_C"/>
</dbReference>
<dbReference type="OrthoDB" id="8111404at2759"/>
<evidence type="ECO:0000256" key="3">
    <source>
        <dbReference type="ARBA" id="ARBA00022980"/>
    </source>
</evidence>
<feature type="domain" description="Large ribosomal subunit protein bL25 L25" evidence="6">
    <location>
        <begin position="7"/>
        <end position="95"/>
    </location>
</feature>
<evidence type="ECO:0000313" key="9">
    <source>
        <dbReference type="Proteomes" id="UP000649617"/>
    </source>
</evidence>
<dbReference type="NCBIfam" id="NF004130">
    <property type="entry name" value="PRK05618.1-5"/>
    <property type="match status" value="1"/>
</dbReference>
<dbReference type="CDD" id="cd00495">
    <property type="entry name" value="Ribosomal_L25_TL5_CTC"/>
    <property type="match status" value="1"/>
</dbReference>
<evidence type="ECO:0000256" key="2">
    <source>
        <dbReference type="ARBA" id="ARBA00022884"/>
    </source>
</evidence>
<feature type="region of interest" description="Disordered" evidence="5">
    <location>
        <begin position="199"/>
        <end position="229"/>
    </location>
</feature>
<name>A0A812IP91_SYMPI</name>
<evidence type="ECO:0000313" key="8">
    <source>
        <dbReference type="EMBL" id="CAE7149673.1"/>
    </source>
</evidence>
<dbReference type="NCBIfam" id="TIGR00731">
    <property type="entry name" value="bL25_bact_ctc"/>
    <property type="match status" value="1"/>
</dbReference>
<dbReference type="PANTHER" id="PTHR33284">
    <property type="entry name" value="RIBOSOMAL PROTEIN L25/GLN-TRNA SYNTHETASE, ANTI-CODON-BINDING DOMAIN-CONTAINING PROTEIN"/>
    <property type="match status" value="1"/>
</dbReference>
<dbReference type="InterPro" id="IPR001021">
    <property type="entry name" value="Ribosomal_bL25_long"/>
</dbReference>
<evidence type="ECO:0000256" key="5">
    <source>
        <dbReference type="SAM" id="MobiDB-lite"/>
    </source>
</evidence>
<dbReference type="Pfam" id="PF14693">
    <property type="entry name" value="Ribosomal_TL5_C"/>
    <property type="match status" value="1"/>
</dbReference>
<dbReference type="NCBIfam" id="NF004612">
    <property type="entry name" value="PRK05943.1"/>
    <property type="match status" value="1"/>
</dbReference>
<evidence type="ECO:0000259" key="6">
    <source>
        <dbReference type="Pfam" id="PF01386"/>
    </source>
</evidence>
<dbReference type="HAMAP" id="MF_01334">
    <property type="entry name" value="Ribosomal_bL25_CTC"/>
    <property type="match status" value="1"/>
</dbReference>
<evidence type="ECO:0000256" key="1">
    <source>
        <dbReference type="ARBA" id="ARBA00022730"/>
    </source>
</evidence>
<dbReference type="GO" id="GO:0006412">
    <property type="term" value="P:translation"/>
    <property type="evidence" value="ECO:0007669"/>
    <property type="project" value="InterPro"/>
</dbReference>
<feature type="compositionally biased region" description="Acidic residues" evidence="5">
    <location>
        <begin position="218"/>
        <end position="229"/>
    </location>
</feature>